<organism evidence="2 3">
    <name type="scientific">Gymnopus androsaceus JB14</name>
    <dbReference type="NCBI Taxonomy" id="1447944"/>
    <lineage>
        <taxon>Eukaryota</taxon>
        <taxon>Fungi</taxon>
        <taxon>Dikarya</taxon>
        <taxon>Basidiomycota</taxon>
        <taxon>Agaricomycotina</taxon>
        <taxon>Agaricomycetes</taxon>
        <taxon>Agaricomycetidae</taxon>
        <taxon>Agaricales</taxon>
        <taxon>Marasmiineae</taxon>
        <taxon>Omphalotaceae</taxon>
        <taxon>Gymnopus</taxon>
    </lineage>
</organism>
<evidence type="ECO:0000256" key="1">
    <source>
        <dbReference type="SAM" id="MobiDB-lite"/>
    </source>
</evidence>
<sequence length="255" mass="28444">MSSIQLTDLIDDSDGPPTRPATPFRPAALEAPANPRSLPFDFQFISHPELHSRISQAAITQHGAKEETLKDPSREAEGNSITEPRIDDEEDDTSMEEVHIPPYVSPNGLDSASNTSPSSYNYDPEPPLDPHKVLLRNPTIYQPQADVPFKEIYWCNEDGEYMSSGAMSGSQELSTGEEDGGCEMGTPRSHPSYTQSKTRSPQKNRRMTLAQVSGREPVQRRMSKENFPLGKAGMKRKRVEREDTLSVDSFGRYCQ</sequence>
<proteinExistence type="predicted"/>
<evidence type="ECO:0000313" key="3">
    <source>
        <dbReference type="Proteomes" id="UP000799118"/>
    </source>
</evidence>
<dbReference type="EMBL" id="ML769401">
    <property type="protein sequence ID" value="KAE9406521.1"/>
    <property type="molecule type" value="Genomic_DNA"/>
</dbReference>
<name>A0A6A4I7J6_9AGAR</name>
<keyword evidence="3" id="KW-1185">Reference proteome</keyword>
<feature type="compositionally biased region" description="Acidic residues" evidence="1">
    <location>
        <begin position="86"/>
        <end position="95"/>
    </location>
</feature>
<feature type="compositionally biased region" description="Polar residues" evidence="1">
    <location>
        <begin position="108"/>
        <end position="121"/>
    </location>
</feature>
<dbReference type="AlphaFoldDB" id="A0A6A4I7J6"/>
<evidence type="ECO:0000313" key="2">
    <source>
        <dbReference type="EMBL" id="KAE9406521.1"/>
    </source>
</evidence>
<gene>
    <name evidence="2" type="ORF">BT96DRAFT_971804</name>
</gene>
<feature type="region of interest" description="Disordered" evidence="1">
    <location>
        <begin position="1"/>
        <end position="37"/>
    </location>
</feature>
<feature type="compositionally biased region" description="Polar residues" evidence="1">
    <location>
        <begin position="165"/>
        <end position="174"/>
    </location>
</feature>
<feature type="compositionally biased region" description="Basic and acidic residues" evidence="1">
    <location>
        <begin position="63"/>
        <end position="77"/>
    </location>
</feature>
<feature type="compositionally biased region" description="Polar residues" evidence="1">
    <location>
        <begin position="189"/>
        <end position="199"/>
    </location>
</feature>
<feature type="region of interest" description="Disordered" evidence="1">
    <location>
        <begin position="61"/>
        <end position="130"/>
    </location>
</feature>
<protein>
    <submittedName>
        <fullName evidence="2">Uncharacterized protein</fullName>
    </submittedName>
</protein>
<accession>A0A6A4I7J6</accession>
<dbReference type="Proteomes" id="UP000799118">
    <property type="component" value="Unassembled WGS sequence"/>
</dbReference>
<reference evidence="2" key="1">
    <citation type="journal article" date="2019" name="Environ. Microbiol.">
        <title>Fungal ecological strategies reflected in gene transcription - a case study of two litter decomposers.</title>
        <authorList>
            <person name="Barbi F."/>
            <person name="Kohler A."/>
            <person name="Barry K."/>
            <person name="Baskaran P."/>
            <person name="Daum C."/>
            <person name="Fauchery L."/>
            <person name="Ihrmark K."/>
            <person name="Kuo A."/>
            <person name="LaButti K."/>
            <person name="Lipzen A."/>
            <person name="Morin E."/>
            <person name="Grigoriev I.V."/>
            <person name="Henrissat B."/>
            <person name="Lindahl B."/>
            <person name="Martin F."/>
        </authorList>
    </citation>
    <scope>NUCLEOTIDE SEQUENCE</scope>
    <source>
        <strain evidence="2">JB14</strain>
    </source>
</reference>
<feature type="region of interest" description="Disordered" evidence="1">
    <location>
        <begin position="165"/>
        <end position="242"/>
    </location>
</feature>